<dbReference type="SUPFAM" id="SSF55874">
    <property type="entry name" value="ATPase domain of HSP90 chaperone/DNA topoisomerase II/histidine kinase"/>
    <property type="match status" value="1"/>
</dbReference>
<keyword evidence="3 4" id="KW-0597">Phosphoprotein</keyword>
<dbReference type="PROSITE" id="PS50109">
    <property type="entry name" value="HIS_KIN"/>
    <property type="match status" value="1"/>
</dbReference>
<dbReference type="Pfam" id="PF00072">
    <property type="entry name" value="Response_reg"/>
    <property type="match status" value="1"/>
</dbReference>
<dbReference type="InParanoid" id="Q01W39"/>
<dbReference type="SMART" id="SM00388">
    <property type="entry name" value="HisKA"/>
    <property type="match status" value="1"/>
</dbReference>
<dbReference type="SMART" id="SM00448">
    <property type="entry name" value="REC"/>
    <property type="match status" value="1"/>
</dbReference>
<dbReference type="Gene3D" id="3.30.450.20">
    <property type="entry name" value="PAS domain"/>
    <property type="match status" value="1"/>
</dbReference>
<feature type="modified residue" description="4-aspartylphosphate" evidence="4">
    <location>
        <position position="429"/>
    </location>
</feature>
<dbReference type="FunCoup" id="Q01W39">
    <property type="interactions" value="321"/>
</dbReference>
<dbReference type="SMART" id="SM00091">
    <property type="entry name" value="PAS"/>
    <property type="match status" value="1"/>
</dbReference>
<dbReference type="PANTHER" id="PTHR43065">
    <property type="entry name" value="SENSOR HISTIDINE KINASE"/>
    <property type="match status" value="1"/>
</dbReference>
<dbReference type="InterPro" id="IPR001789">
    <property type="entry name" value="Sig_transdc_resp-reg_receiver"/>
</dbReference>
<dbReference type="Gene3D" id="3.40.50.2300">
    <property type="match status" value="1"/>
</dbReference>
<evidence type="ECO:0000256" key="2">
    <source>
        <dbReference type="ARBA" id="ARBA00012438"/>
    </source>
</evidence>
<dbReference type="eggNOG" id="COG0784">
    <property type="taxonomic scope" value="Bacteria"/>
</dbReference>
<dbReference type="InterPro" id="IPR035965">
    <property type="entry name" value="PAS-like_dom_sf"/>
</dbReference>
<dbReference type="Gene3D" id="3.30.565.10">
    <property type="entry name" value="Histidine kinase-like ATPase, C-terminal domain"/>
    <property type="match status" value="1"/>
</dbReference>
<dbReference type="SMART" id="SM00387">
    <property type="entry name" value="HATPase_c"/>
    <property type="match status" value="1"/>
</dbReference>
<evidence type="ECO:0000256" key="3">
    <source>
        <dbReference type="ARBA" id="ARBA00022553"/>
    </source>
</evidence>
<dbReference type="InterPro" id="IPR004358">
    <property type="entry name" value="Sig_transdc_His_kin-like_C"/>
</dbReference>
<dbReference type="GO" id="GO:0000155">
    <property type="term" value="F:phosphorelay sensor kinase activity"/>
    <property type="evidence" value="ECO:0007669"/>
    <property type="project" value="InterPro"/>
</dbReference>
<dbReference type="SUPFAM" id="SSF47384">
    <property type="entry name" value="Homodimeric domain of signal transducing histidine kinase"/>
    <property type="match status" value="1"/>
</dbReference>
<dbReference type="AlphaFoldDB" id="Q01W39"/>
<evidence type="ECO:0000259" key="7">
    <source>
        <dbReference type="PROSITE" id="PS50112"/>
    </source>
</evidence>
<dbReference type="InterPro" id="IPR036890">
    <property type="entry name" value="HATPase_C_sf"/>
</dbReference>
<dbReference type="STRING" id="234267.Acid_5173"/>
<dbReference type="InterPro" id="IPR003594">
    <property type="entry name" value="HATPase_dom"/>
</dbReference>
<organism evidence="8">
    <name type="scientific">Solibacter usitatus (strain Ellin6076)</name>
    <dbReference type="NCBI Taxonomy" id="234267"/>
    <lineage>
        <taxon>Bacteria</taxon>
        <taxon>Pseudomonadati</taxon>
        <taxon>Acidobacteriota</taxon>
        <taxon>Terriglobia</taxon>
        <taxon>Bryobacterales</taxon>
        <taxon>Solibacteraceae</taxon>
        <taxon>Candidatus Solibacter</taxon>
    </lineage>
</organism>
<dbReference type="CDD" id="cd00082">
    <property type="entry name" value="HisKA"/>
    <property type="match status" value="1"/>
</dbReference>
<dbReference type="PROSITE" id="PS50112">
    <property type="entry name" value="PAS"/>
    <property type="match status" value="1"/>
</dbReference>
<keyword evidence="8" id="KW-0808">Transferase</keyword>
<evidence type="ECO:0000313" key="8">
    <source>
        <dbReference type="EMBL" id="ABJ86126.1"/>
    </source>
</evidence>
<dbReference type="NCBIfam" id="TIGR00229">
    <property type="entry name" value="sensory_box"/>
    <property type="match status" value="1"/>
</dbReference>
<dbReference type="InterPro" id="IPR000014">
    <property type="entry name" value="PAS"/>
</dbReference>
<dbReference type="InterPro" id="IPR011006">
    <property type="entry name" value="CheY-like_superfamily"/>
</dbReference>
<gene>
    <name evidence="8" type="ordered locus">Acid_5173</name>
</gene>
<dbReference type="HOGENOM" id="CLU_000445_114_51_0"/>
<reference evidence="8" key="1">
    <citation type="submission" date="2006-10" db="EMBL/GenBank/DDBJ databases">
        <title>Complete sequence of Solibacter usitatus Ellin6076.</title>
        <authorList>
            <consortium name="US DOE Joint Genome Institute"/>
            <person name="Copeland A."/>
            <person name="Lucas S."/>
            <person name="Lapidus A."/>
            <person name="Barry K."/>
            <person name="Detter J.C."/>
            <person name="Glavina del Rio T."/>
            <person name="Hammon N."/>
            <person name="Israni S."/>
            <person name="Dalin E."/>
            <person name="Tice H."/>
            <person name="Pitluck S."/>
            <person name="Thompson L.S."/>
            <person name="Brettin T."/>
            <person name="Bruce D."/>
            <person name="Han C."/>
            <person name="Tapia R."/>
            <person name="Gilna P."/>
            <person name="Schmutz J."/>
            <person name="Larimer F."/>
            <person name="Land M."/>
            <person name="Hauser L."/>
            <person name="Kyrpides N."/>
            <person name="Mikhailova N."/>
            <person name="Janssen P.H."/>
            <person name="Kuske C.R."/>
            <person name="Richardson P."/>
        </authorList>
    </citation>
    <scope>NUCLEOTIDE SEQUENCE</scope>
    <source>
        <strain evidence="8">Ellin6076</strain>
    </source>
</reference>
<dbReference type="CDD" id="cd00130">
    <property type="entry name" value="PAS"/>
    <property type="match status" value="1"/>
</dbReference>
<dbReference type="InterPro" id="IPR005467">
    <property type="entry name" value="His_kinase_dom"/>
</dbReference>
<sequence>MPVKRPSKDRESKLWLLFDEHPNPMLIVDPENGKILEANAAAVALYGYSPEEFRNIAWESLRVHDDLPRGLTTDSVRHRTRGGGVIEVEPSTRQIEFGGEPAQLTVLNDVTIRRHLEEQLRQAQKMEAVGMLAGGVAHDFNNLLTIITGYSQLILNSLHSEDPNHHSAEQIMKAGERAAALTSQLLAFSRRQALQPRVLDLNKLVTAMSTMLRRLIGEDIDIQFVLRPDLGMVSADPGQMEQVLMNLVVNARDAMPNGGTLTIETANVQIDEGYSQRHLPVKQGPYTMIAVSDNGTGMDELAQQRLFEPFFTTKGTGRGTGLGLSSVLGIIKQTGGTINVYSVPNSGTSMKVYLPRVDRPAVIESEVPQQTVSRGSETVLVVEDDEMVRNLVRETLNRSGYRVLDADGPLEARRIADAYRGRIHLLITDVVMPKVSGRELAAQLTERRRDMKVLYMSGYTDSAIVNTGILQKEVAFVQKPFTPAAFTQKVREVLESGSRTRGAAE</sequence>
<protein>
    <recommendedName>
        <fullName evidence="2">histidine kinase</fullName>
        <ecNumber evidence="2">2.7.13.3</ecNumber>
    </recommendedName>
</protein>
<feature type="domain" description="Response regulatory" evidence="6">
    <location>
        <begin position="378"/>
        <end position="494"/>
    </location>
</feature>
<dbReference type="PRINTS" id="PR00344">
    <property type="entry name" value="BCTRLSENSOR"/>
</dbReference>
<dbReference type="Gene3D" id="1.10.287.130">
    <property type="match status" value="1"/>
</dbReference>
<dbReference type="PROSITE" id="PS50110">
    <property type="entry name" value="RESPONSE_REGULATORY"/>
    <property type="match status" value="1"/>
</dbReference>
<dbReference type="EMBL" id="CP000473">
    <property type="protein sequence ID" value="ABJ86126.1"/>
    <property type="molecule type" value="Genomic_DNA"/>
</dbReference>
<dbReference type="EC" id="2.7.13.3" evidence="2"/>
<feature type="domain" description="PAS" evidence="7">
    <location>
        <begin position="10"/>
        <end position="53"/>
    </location>
</feature>
<evidence type="ECO:0000259" key="5">
    <source>
        <dbReference type="PROSITE" id="PS50109"/>
    </source>
</evidence>
<comment type="catalytic activity">
    <reaction evidence="1">
        <text>ATP + protein L-histidine = ADP + protein N-phospho-L-histidine.</text>
        <dbReference type="EC" id="2.7.13.3"/>
    </reaction>
</comment>
<evidence type="ECO:0000259" key="6">
    <source>
        <dbReference type="PROSITE" id="PS50110"/>
    </source>
</evidence>
<dbReference type="InterPro" id="IPR003661">
    <property type="entry name" value="HisK_dim/P_dom"/>
</dbReference>
<dbReference type="Pfam" id="PF00512">
    <property type="entry name" value="HisKA"/>
    <property type="match status" value="1"/>
</dbReference>
<dbReference type="InterPro" id="IPR036097">
    <property type="entry name" value="HisK_dim/P_sf"/>
</dbReference>
<evidence type="ECO:0000256" key="1">
    <source>
        <dbReference type="ARBA" id="ARBA00000085"/>
    </source>
</evidence>
<proteinExistence type="predicted"/>
<accession>Q01W39</accession>
<dbReference type="SUPFAM" id="SSF55785">
    <property type="entry name" value="PYP-like sensor domain (PAS domain)"/>
    <property type="match status" value="1"/>
</dbReference>
<keyword evidence="8" id="KW-0418">Kinase</keyword>
<feature type="domain" description="Histidine kinase" evidence="5">
    <location>
        <begin position="135"/>
        <end position="358"/>
    </location>
</feature>
<dbReference type="eggNOG" id="COG4191">
    <property type="taxonomic scope" value="Bacteria"/>
</dbReference>
<dbReference type="Pfam" id="PF13188">
    <property type="entry name" value="PAS_8"/>
    <property type="match status" value="1"/>
</dbReference>
<dbReference type="Pfam" id="PF02518">
    <property type="entry name" value="HATPase_c"/>
    <property type="match status" value="1"/>
</dbReference>
<name>Q01W39_SOLUE</name>
<dbReference type="OrthoDB" id="9761183at2"/>
<dbReference type="KEGG" id="sus:Acid_5173"/>
<evidence type="ECO:0000256" key="4">
    <source>
        <dbReference type="PROSITE-ProRule" id="PRU00169"/>
    </source>
</evidence>
<dbReference type="PANTHER" id="PTHR43065:SF42">
    <property type="entry name" value="TWO-COMPONENT SENSOR PPRA"/>
    <property type="match status" value="1"/>
</dbReference>
<dbReference type="SUPFAM" id="SSF52172">
    <property type="entry name" value="CheY-like"/>
    <property type="match status" value="1"/>
</dbReference>